<name>A0ABP3V7F3_9BURK</name>
<comment type="caution">
    <text evidence="1">The sequence shown here is derived from an EMBL/GenBank/DDBJ whole genome shotgun (WGS) entry which is preliminary data.</text>
</comment>
<keyword evidence="2" id="KW-1185">Reference proteome</keyword>
<dbReference type="EMBL" id="BAAAEW010000008">
    <property type="protein sequence ID" value="GAA0748231.1"/>
    <property type="molecule type" value="Genomic_DNA"/>
</dbReference>
<evidence type="ECO:0000313" key="1">
    <source>
        <dbReference type="EMBL" id="GAA0748231.1"/>
    </source>
</evidence>
<proteinExistence type="predicted"/>
<evidence type="ECO:0000313" key="2">
    <source>
        <dbReference type="Proteomes" id="UP001500279"/>
    </source>
</evidence>
<dbReference type="Proteomes" id="UP001500279">
    <property type="component" value="Unassembled WGS sequence"/>
</dbReference>
<reference evidence="2" key="1">
    <citation type="journal article" date="2019" name="Int. J. Syst. Evol. Microbiol.">
        <title>The Global Catalogue of Microorganisms (GCM) 10K type strain sequencing project: providing services to taxonomists for standard genome sequencing and annotation.</title>
        <authorList>
            <consortium name="The Broad Institute Genomics Platform"/>
            <consortium name="The Broad Institute Genome Sequencing Center for Infectious Disease"/>
            <person name="Wu L."/>
            <person name="Ma J."/>
        </authorList>
    </citation>
    <scope>NUCLEOTIDE SEQUENCE [LARGE SCALE GENOMIC DNA]</scope>
    <source>
        <strain evidence="2">JCM 15503</strain>
    </source>
</reference>
<accession>A0ABP3V7F3</accession>
<sequence>MPGRRGALPLAGKVDHDADAAQVAEAMVSIWLEIEASLAPVIGHRGMAALYERSLYLTATSHPWLPVPHEAPQSIDLSALQSVVAQQASTEALRGGSTLLHTFCELLGSLIGDPLARRLLGPLWEPGNEDAQREVQHR</sequence>
<organism evidence="1 2">
    <name type="scientific">Ideonella azotifigens</name>
    <dbReference type="NCBI Taxonomy" id="513160"/>
    <lineage>
        <taxon>Bacteria</taxon>
        <taxon>Pseudomonadati</taxon>
        <taxon>Pseudomonadota</taxon>
        <taxon>Betaproteobacteria</taxon>
        <taxon>Burkholderiales</taxon>
        <taxon>Sphaerotilaceae</taxon>
        <taxon>Ideonella</taxon>
    </lineage>
</organism>
<protein>
    <submittedName>
        <fullName evidence="1">Uncharacterized protein</fullName>
    </submittedName>
</protein>
<gene>
    <name evidence="1" type="ORF">GCM10009107_17450</name>
</gene>